<dbReference type="GO" id="GO:0016616">
    <property type="term" value="F:oxidoreductase activity, acting on the CH-OH group of donors, NAD or NADP as acceptor"/>
    <property type="evidence" value="ECO:0007669"/>
    <property type="project" value="TreeGrafter"/>
</dbReference>
<keyword evidence="3" id="KW-1185">Reference proteome</keyword>
<dbReference type="PRINTS" id="PR00080">
    <property type="entry name" value="SDRFAMILY"/>
</dbReference>
<dbReference type="InterPro" id="IPR036291">
    <property type="entry name" value="NAD(P)-bd_dom_sf"/>
</dbReference>
<evidence type="ECO:0000313" key="3">
    <source>
        <dbReference type="Proteomes" id="UP000033618"/>
    </source>
</evidence>
<evidence type="ECO:0000313" key="2">
    <source>
        <dbReference type="EMBL" id="KKB62522.1"/>
    </source>
</evidence>
<accession>A0A0F5JZ05</accession>
<evidence type="ECO:0008006" key="4">
    <source>
        <dbReference type="Google" id="ProtNLM"/>
    </source>
</evidence>
<dbReference type="PATRIC" id="fig|28092.6.peg.4046"/>
<dbReference type="EMBL" id="LAQU01000019">
    <property type="protein sequence ID" value="KKB62522.1"/>
    <property type="molecule type" value="Genomic_DNA"/>
</dbReference>
<dbReference type="Gene3D" id="3.40.50.720">
    <property type="entry name" value="NAD(P)-binding Rossmann-like Domain"/>
    <property type="match status" value="1"/>
</dbReference>
<dbReference type="InterPro" id="IPR020904">
    <property type="entry name" value="Sc_DH/Rdtase_CS"/>
</dbReference>
<dbReference type="InterPro" id="IPR002347">
    <property type="entry name" value="SDR_fam"/>
</dbReference>
<dbReference type="PANTHER" id="PTHR42760">
    <property type="entry name" value="SHORT-CHAIN DEHYDROGENASES/REDUCTASES FAMILY MEMBER"/>
    <property type="match status" value="1"/>
</dbReference>
<sequence>MEKIIIVSGGSSGIGKACVDRFNAIENTRAINFDLTTPAPDRPTDYVSVDVTDEASVAKGVAEVFEKYGRIDGLVNCAGRGGGGHAHQLELSEWSKIIDLNLTGTFLLSKHCLKVMVEQRSGAICNLSSVVALQTLTGATQYSASKAGVIGLTKTMALDYARLGIRVNAICPGYIETEGVSHLNQPELQFLRDEITSFHATNRRGRPEEIAAVVAFLLSDDASLVTGSVLTCDGGWTAGRHAGNFLE</sequence>
<dbReference type="Pfam" id="PF13561">
    <property type="entry name" value="adh_short_C2"/>
    <property type="match status" value="1"/>
</dbReference>
<evidence type="ECO:0000256" key="1">
    <source>
        <dbReference type="ARBA" id="ARBA00006484"/>
    </source>
</evidence>
<dbReference type="STRING" id="28092.WM40_17175"/>
<comment type="similarity">
    <text evidence="1">Belongs to the short-chain dehydrogenases/reductases (SDR) family.</text>
</comment>
<dbReference type="PANTHER" id="PTHR42760:SF40">
    <property type="entry name" value="3-OXOACYL-[ACYL-CARRIER-PROTEIN] REDUCTASE, CHLOROPLASTIC"/>
    <property type="match status" value="1"/>
</dbReference>
<dbReference type="Proteomes" id="UP000033618">
    <property type="component" value="Unassembled WGS sequence"/>
</dbReference>
<dbReference type="SUPFAM" id="SSF51735">
    <property type="entry name" value="NAD(P)-binding Rossmann-fold domains"/>
    <property type="match status" value="1"/>
</dbReference>
<organism evidence="2 3">
    <name type="scientific">Robbsia andropogonis</name>
    <dbReference type="NCBI Taxonomy" id="28092"/>
    <lineage>
        <taxon>Bacteria</taxon>
        <taxon>Pseudomonadati</taxon>
        <taxon>Pseudomonadota</taxon>
        <taxon>Betaproteobacteria</taxon>
        <taxon>Burkholderiales</taxon>
        <taxon>Burkholderiaceae</taxon>
        <taxon>Robbsia</taxon>
    </lineage>
</organism>
<comment type="caution">
    <text evidence="2">The sequence shown here is derived from an EMBL/GenBank/DDBJ whole genome shotgun (WGS) entry which is preliminary data.</text>
</comment>
<dbReference type="GO" id="GO:0030497">
    <property type="term" value="P:fatty acid elongation"/>
    <property type="evidence" value="ECO:0007669"/>
    <property type="project" value="TreeGrafter"/>
</dbReference>
<dbReference type="RefSeq" id="WP_024902319.1">
    <property type="nucleotide sequence ID" value="NZ_CADFGU010000001.1"/>
</dbReference>
<protein>
    <recommendedName>
        <fullName evidence="4">Short-chain dehydrogenase</fullName>
    </recommendedName>
</protein>
<dbReference type="PROSITE" id="PS00061">
    <property type="entry name" value="ADH_SHORT"/>
    <property type="match status" value="1"/>
</dbReference>
<dbReference type="AlphaFoldDB" id="A0A0F5JZ05"/>
<gene>
    <name evidence="2" type="ORF">WM40_17175</name>
</gene>
<reference evidence="2 3" key="1">
    <citation type="submission" date="2015-03" db="EMBL/GenBank/DDBJ databases">
        <title>Draft Genome Sequence of Burkholderia andropogonis type strain ICMP2807, isolated from Sorghum bicolor.</title>
        <authorList>
            <person name="Lopes-Santos L."/>
            <person name="Castro D.B."/>
            <person name="Ottoboni L.M."/>
            <person name="Park D."/>
            <person name="Weirc B.S."/>
            <person name="Destefano S.A."/>
        </authorList>
    </citation>
    <scope>NUCLEOTIDE SEQUENCE [LARGE SCALE GENOMIC DNA]</scope>
    <source>
        <strain evidence="2 3">ICMP2807</strain>
    </source>
</reference>
<dbReference type="PRINTS" id="PR00081">
    <property type="entry name" value="GDHRDH"/>
</dbReference>
<dbReference type="FunFam" id="3.40.50.720:FF:000084">
    <property type="entry name" value="Short-chain dehydrogenase reductase"/>
    <property type="match status" value="1"/>
</dbReference>
<proteinExistence type="inferred from homology"/>
<name>A0A0F5JZ05_9BURK</name>